<evidence type="ECO:0000313" key="2">
    <source>
        <dbReference type="EMBL" id="MBA5225807.1"/>
    </source>
</evidence>
<dbReference type="AlphaFoldDB" id="A0A7W2DZM0"/>
<feature type="chain" id="PRO_5031295302" description="Peptidase inhibitor family I36" evidence="1">
    <location>
        <begin position="32"/>
        <end position="110"/>
    </location>
</feature>
<dbReference type="RefSeq" id="WP_191854800.1">
    <property type="nucleotide sequence ID" value="NZ_CP108324.1"/>
</dbReference>
<protein>
    <recommendedName>
        <fullName evidence="4">Peptidase inhibitor family I36</fullName>
    </recommendedName>
</protein>
<evidence type="ECO:0000313" key="3">
    <source>
        <dbReference type="Proteomes" id="UP000587608"/>
    </source>
</evidence>
<evidence type="ECO:0008006" key="4">
    <source>
        <dbReference type="Google" id="ProtNLM"/>
    </source>
</evidence>
<evidence type="ECO:0000256" key="1">
    <source>
        <dbReference type="SAM" id="SignalP"/>
    </source>
</evidence>
<name>A0A7W2DZM0_9ACTN</name>
<dbReference type="EMBL" id="JACERG010000022">
    <property type="protein sequence ID" value="MBA5225807.1"/>
    <property type="molecule type" value="Genomic_DNA"/>
</dbReference>
<organism evidence="2 3">
    <name type="scientific">Streptomyces griseoaurantiacus</name>
    <dbReference type="NCBI Taxonomy" id="68213"/>
    <lineage>
        <taxon>Bacteria</taxon>
        <taxon>Bacillati</taxon>
        <taxon>Actinomycetota</taxon>
        <taxon>Actinomycetes</taxon>
        <taxon>Kitasatosporales</taxon>
        <taxon>Streptomycetaceae</taxon>
        <taxon>Streptomyces</taxon>
        <taxon>Streptomyces aurantiacus group</taxon>
    </lineage>
</organism>
<reference evidence="2 3" key="1">
    <citation type="submission" date="2020-07" db="EMBL/GenBank/DDBJ databases">
        <title>Differential regulation of undecylprodigiosin biosynthesis in the yeast-scavenging Streptomyces strain MBK6.</title>
        <authorList>
            <person name="Baral B."/>
            <person name="Siitonen V."/>
            <person name="Laughlin M."/>
            <person name="Yamada K."/>
            <person name="Ilomaeki M."/>
            <person name="Metsae-Ketelae M."/>
            <person name="Niemi J."/>
        </authorList>
    </citation>
    <scope>NUCLEOTIDE SEQUENCE [LARGE SCALE GENOMIC DNA]</scope>
    <source>
        <strain evidence="2 3">MBK6</strain>
    </source>
</reference>
<comment type="caution">
    <text evidence="2">The sequence shown here is derived from an EMBL/GenBank/DDBJ whole genome shotgun (WGS) entry which is preliminary data.</text>
</comment>
<keyword evidence="1" id="KW-0732">Signal</keyword>
<sequence>MQFLKKHVTRTALVLALGTGILIGSSSSASAAYLSYKCDDGRACVYDTLGQVWNMEHCGNNPIYGRFNYAKAHGNTFRVWYQNNTWDFVSAWAERSLDGGNMVTQVDVYC</sequence>
<dbReference type="Proteomes" id="UP000587608">
    <property type="component" value="Unassembled WGS sequence"/>
</dbReference>
<accession>A0A7W2DZM0</accession>
<proteinExistence type="predicted"/>
<feature type="signal peptide" evidence="1">
    <location>
        <begin position="1"/>
        <end position="31"/>
    </location>
</feature>
<gene>
    <name evidence="2" type="ORF">H1X69_31045</name>
</gene>